<accession>A0A1I8MHE1</accession>
<dbReference type="Gene3D" id="3.30.2020.30">
    <property type="match status" value="1"/>
</dbReference>
<dbReference type="PANTHER" id="PTHR10696">
    <property type="entry name" value="GAMMA-BUTYROBETAINE HYDROXYLASE-RELATED"/>
    <property type="match status" value="1"/>
</dbReference>
<evidence type="ECO:0000256" key="9">
    <source>
        <dbReference type="ARBA" id="ARBA00022964"/>
    </source>
</evidence>
<evidence type="ECO:0000256" key="3">
    <source>
        <dbReference type="ARBA" id="ARBA00005022"/>
    </source>
</evidence>
<keyword evidence="8" id="KW-0124">Carnitine biosynthesis</keyword>
<dbReference type="GO" id="GO:0005739">
    <property type="term" value="C:mitochondrion"/>
    <property type="evidence" value="ECO:0007669"/>
    <property type="project" value="TreeGrafter"/>
</dbReference>
<evidence type="ECO:0000256" key="12">
    <source>
        <dbReference type="ARBA" id="ARBA00030363"/>
    </source>
</evidence>
<sequence>MLDIKYGSKGDCLKVDSYWLRDHCRCEKCYNARTSQRLFSLVDMPKDLKAKDVTYLKNDTLLEITWNDGHVSKYEIEFIVNSQYDKFQEKIKNDKTITKWNVATILKNKNELDFKLGDLCTSDKTVKNLMSSLIRYGLVFIHDVPPNTTMTEMAVRRLFPVMKTLYGEMFTFADVYLHDDITYSNDYIGPHTDNTYFCDAAGLQALHCVVHDGTGGENFFIDGLHVAEELRRRNPKAFEILSTVHVPAYFFDKNERHRFSAPTIRVDPVTKEIVQFRLNLYDRSVFDVVPQTEMAGFYESMREFLSIIHDSENWWQLKLNPGTVVIFDNWRLFHGRCAYTGKRAMTGCFVQRTDFLSKARCEGVID</sequence>
<dbReference type="EC" id="1.14.11.8" evidence="5"/>
<dbReference type="SUPFAM" id="SSF51197">
    <property type="entry name" value="Clavaminate synthase-like"/>
    <property type="match status" value="1"/>
</dbReference>
<dbReference type="VEuPathDB" id="VectorBase:MDOA004914"/>
<dbReference type="GO" id="GO:0050353">
    <property type="term" value="F:trimethyllysine dioxygenase activity"/>
    <property type="evidence" value="ECO:0007669"/>
    <property type="project" value="UniProtKB-EC"/>
</dbReference>
<evidence type="ECO:0000256" key="11">
    <source>
        <dbReference type="ARBA" id="ARBA00023004"/>
    </source>
</evidence>
<evidence type="ECO:0000256" key="14">
    <source>
        <dbReference type="ARBA" id="ARBA00032283"/>
    </source>
</evidence>
<protein>
    <recommendedName>
        <fullName evidence="6">Trimethyllysine dioxygenase, mitochondrial</fullName>
        <ecNumber evidence="5">1.14.11.8</ecNumber>
    </recommendedName>
    <alternativeName>
        <fullName evidence="13">Epsilon-trimethyllysine 2-oxoglutarate dioxygenase</fullName>
    </alternativeName>
    <alternativeName>
        <fullName evidence="12">TML hydroxylase</fullName>
    </alternativeName>
    <alternativeName>
        <fullName evidence="14">TML-alpha-ketoglutarate dioxygenase</fullName>
    </alternativeName>
</protein>
<dbReference type="FunFam" id="3.60.130.10:FF:000001">
    <property type="entry name" value="Trimethyllysine dioxygenase, mitochondrial"/>
    <property type="match status" value="1"/>
</dbReference>
<dbReference type="PANTHER" id="PTHR10696:SF51">
    <property type="entry name" value="TRIMETHYLLYSINE DIOXYGENASE, MITOCHONDRIAL"/>
    <property type="match status" value="1"/>
</dbReference>
<evidence type="ECO:0000256" key="10">
    <source>
        <dbReference type="ARBA" id="ARBA00023002"/>
    </source>
</evidence>
<dbReference type="Pfam" id="PF02668">
    <property type="entry name" value="TauD"/>
    <property type="match status" value="1"/>
</dbReference>
<dbReference type="GO" id="GO:0045329">
    <property type="term" value="P:carnitine biosynthetic process"/>
    <property type="evidence" value="ECO:0007669"/>
    <property type="project" value="UniProtKB-UniPathway"/>
</dbReference>
<evidence type="ECO:0000256" key="6">
    <source>
        <dbReference type="ARBA" id="ARBA00016835"/>
    </source>
</evidence>
<keyword evidence="10" id="KW-0560">Oxidoreductase</keyword>
<comment type="cofactor">
    <cofactor evidence="2">
        <name>L-ascorbate</name>
        <dbReference type="ChEBI" id="CHEBI:38290"/>
    </cofactor>
</comment>
<dbReference type="InterPro" id="IPR038492">
    <property type="entry name" value="GBBH-like_N_sf"/>
</dbReference>
<evidence type="ECO:0000259" key="17">
    <source>
        <dbReference type="Pfam" id="PF02668"/>
    </source>
</evidence>
<dbReference type="InterPro" id="IPR012776">
    <property type="entry name" value="Trimethyllysine_dOase"/>
</dbReference>
<comment type="cofactor">
    <cofactor evidence="1">
        <name>Fe(2+)</name>
        <dbReference type="ChEBI" id="CHEBI:29033"/>
    </cofactor>
</comment>
<dbReference type="FunFam" id="3.30.2020.30:FF:000002">
    <property type="entry name" value="Putative gamma-butyrobetaine dioxygenase"/>
    <property type="match status" value="1"/>
</dbReference>
<dbReference type="STRING" id="7370.A0A1I8MHE1"/>
<evidence type="ECO:0000313" key="19">
    <source>
        <dbReference type="EnsemblMetazoa" id="MDOA004914-PA"/>
    </source>
</evidence>
<keyword evidence="9" id="KW-0223">Dioxygenase</keyword>
<evidence type="ECO:0000256" key="16">
    <source>
        <dbReference type="ARBA" id="ARBA00049334"/>
    </source>
</evidence>
<dbReference type="InterPro" id="IPR010376">
    <property type="entry name" value="GBBH-like_N"/>
</dbReference>
<evidence type="ECO:0000256" key="7">
    <source>
        <dbReference type="ARBA" id="ARBA00022723"/>
    </source>
</evidence>
<comment type="pathway">
    <text evidence="3">Amine and polyamine biosynthesis; carnitine biosynthesis.</text>
</comment>
<keyword evidence="7" id="KW-0479">Metal-binding</keyword>
<evidence type="ECO:0000259" key="18">
    <source>
        <dbReference type="Pfam" id="PF06155"/>
    </source>
</evidence>
<dbReference type="EnsemblMetazoa" id="MDOA004914-RA">
    <property type="protein sequence ID" value="MDOA004914-PA"/>
    <property type="gene ID" value="MDOA004914"/>
</dbReference>
<proteinExistence type="inferred from homology"/>
<evidence type="ECO:0000256" key="13">
    <source>
        <dbReference type="ARBA" id="ARBA00031778"/>
    </source>
</evidence>
<evidence type="ECO:0000256" key="5">
    <source>
        <dbReference type="ARBA" id="ARBA00012267"/>
    </source>
</evidence>
<dbReference type="Pfam" id="PF06155">
    <property type="entry name" value="GBBH-like_N"/>
    <property type="match status" value="1"/>
</dbReference>
<dbReference type="NCBIfam" id="TIGR02410">
    <property type="entry name" value="carnitine_TMLD"/>
    <property type="match status" value="1"/>
</dbReference>
<keyword evidence="11" id="KW-0408">Iron</keyword>
<comment type="catalytic activity">
    <reaction evidence="16">
        <text>N(6),N(6),N(6)-trimethyl-L-lysine + 2-oxoglutarate + O2 = (3S)-3-hydroxy-N(6),N(6),N(6)-trimethyl-L-lysine + succinate + CO2</text>
        <dbReference type="Rhea" id="RHEA:14181"/>
        <dbReference type="ChEBI" id="CHEBI:15379"/>
        <dbReference type="ChEBI" id="CHEBI:16526"/>
        <dbReference type="ChEBI" id="CHEBI:16810"/>
        <dbReference type="ChEBI" id="CHEBI:30031"/>
        <dbReference type="ChEBI" id="CHEBI:58100"/>
        <dbReference type="ChEBI" id="CHEBI:141499"/>
        <dbReference type="EC" id="1.14.11.8"/>
    </reaction>
</comment>
<dbReference type="OrthoDB" id="408743at2759"/>
<evidence type="ECO:0000256" key="2">
    <source>
        <dbReference type="ARBA" id="ARBA00001961"/>
    </source>
</evidence>
<dbReference type="GO" id="GO:0005506">
    <property type="term" value="F:iron ion binding"/>
    <property type="evidence" value="ECO:0007669"/>
    <property type="project" value="InterPro"/>
</dbReference>
<dbReference type="RefSeq" id="XP_005179519.2">
    <property type="nucleotide sequence ID" value="XM_005179462.4"/>
</dbReference>
<dbReference type="AlphaFoldDB" id="A0A1I8MHE1"/>
<dbReference type="Gene3D" id="3.60.130.10">
    <property type="entry name" value="Clavaminate synthase-like"/>
    <property type="match status" value="1"/>
</dbReference>
<dbReference type="InterPro" id="IPR042098">
    <property type="entry name" value="TauD-like_sf"/>
</dbReference>
<dbReference type="UniPathway" id="UPA00118"/>
<dbReference type="KEGG" id="mde:101901622"/>
<reference evidence="19" key="1">
    <citation type="submission" date="2020-05" db="UniProtKB">
        <authorList>
            <consortium name="EnsemblMetazoa"/>
        </authorList>
    </citation>
    <scope>IDENTIFICATION</scope>
    <source>
        <strain evidence="19">Aabys</strain>
    </source>
</reference>
<evidence type="ECO:0000256" key="4">
    <source>
        <dbReference type="ARBA" id="ARBA00008654"/>
    </source>
</evidence>
<evidence type="ECO:0000256" key="8">
    <source>
        <dbReference type="ARBA" id="ARBA00022873"/>
    </source>
</evidence>
<dbReference type="InterPro" id="IPR050411">
    <property type="entry name" value="AlphaKG_dependent_hydroxylases"/>
</dbReference>
<comment type="function">
    <text evidence="15">Converts trimethyllysine (TML) into hydroxytrimethyllysine (HTML).</text>
</comment>
<feature type="domain" description="Gamma-butyrobetaine hydroxylase-like N-terminal" evidence="18">
    <location>
        <begin position="9"/>
        <end position="77"/>
    </location>
</feature>
<feature type="domain" description="TauD/TfdA-like" evidence="17">
    <location>
        <begin position="111"/>
        <end position="348"/>
    </location>
</feature>
<comment type="similarity">
    <text evidence="4">Belongs to the gamma-BBH/TMLD family.</text>
</comment>
<name>A0A1I8MHE1_MUSDO</name>
<gene>
    <name evidence="19" type="primary">101901622</name>
</gene>
<organism evidence="19">
    <name type="scientific">Musca domestica</name>
    <name type="common">House fly</name>
    <dbReference type="NCBI Taxonomy" id="7370"/>
    <lineage>
        <taxon>Eukaryota</taxon>
        <taxon>Metazoa</taxon>
        <taxon>Ecdysozoa</taxon>
        <taxon>Arthropoda</taxon>
        <taxon>Hexapoda</taxon>
        <taxon>Insecta</taxon>
        <taxon>Pterygota</taxon>
        <taxon>Neoptera</taxon>
        <taxon>Endopterygota</taxon>
        <taxon>Diptera</taxon>
        <taxon>Brachycera</taxon>
        <taxon>Muscomorpha</taxon>
        <taxon>Muscoidea</taxon>
        <taxon>Muscidae</taxon>
        <taxon>Musca</taxon>
    </lineage>
</organism>
<dbReference type="InterPro" id="IPR003819">
    <property type="entry name" value="TauD/TfdA-like"/>
</dbReference>
<dbReference type="VEuPathDB" id="VectorBase:MDOMA2_017669"/>
<evidence type="ECO:0000256" key="1">
    <source>
        <dbReference type="ARBA" id="ARBA00001954"/>
    </source>
</evidence>
<evidence type="ECO:0000256" key="15">
    <source>
        <dbReference type="ARBA" id="ARBA00046008"/>
    </source>
</evidence>